<evidence type="ECO:0000313" key="2">
    <source>
        <dbReference type="Proteomes" id="UP000076532"/>
    </source>
</evidence>
<dbReference type="AlphaFoldDB" id="A0A166RGM9"/>
<protein>
    <recommendedName>
        <fullName evidence="3">Reverse transcriptase domain-containing protein</fullName>
    </recommendedName>
</protein>
<feature type="non-terminal residue" evidence="1">
    <location>
        <position position="1"/>
    </location>
</feature>
<organism evidence="1 2">
    <name type="scientific">Athelia psychrophila</name>
    <dbReference type="NCBI Taxonomy" id="1759441"/>
    <lineage>
        <taxon>Eukaryota</taxon>
        <taxon>Fungi</taxon>
        <taxon>Dikarya</taxon>
        <taxon>Basidiomycota</taxon>
        <taxon>Agaricomycotina</taxon>
        <taxon>Agaricomycetes</taxon>
        <taxon>Agaricomycetidae</taxon>
        <taxon>Atheliales</taxon>
        <taxon>Atheliaceae</taxon>
        <taxon>Athelia</taxon>
    </lineage>
</organism>
<name>A0A166RGM9_9AGAM</name>
<dbReference type="Proteomes" id="UP000076532">
    <property type="component" value="Unassembled WGS sequence"/>
</dbReference>
<evidence type="ECO:0000313" key="1">
    <source>
        <dbReference type="EMBL" id="KZP28251.1"/>
    </source>
</evidence>
<accession>A0A166RGM9</accession>
<dbReference type="STRING" id="436010.A0A166RGM9"/>
<reference evidence="1 2" key="1">
    <citation type="journal article" date="2016" name="Mol. Biol. Evol.">
        <title>Comparative Genomics of Early-Diverging Mushroom-Forming Fungi Provides Insights into the Origins of Lignocellulose Decay Capabilities.</title>
        <authorList>
            <person name="Nagy L.G."/>
            <person name="Riley R."/>
            <person name="Tritt A."/>
            <person name="Adam C."/>
            <person name="Daum C."/>
            <person name="Floudas D."/>
            <person name="Sun H."/>
            <person name="Yadav J.S."/>
            <person name="Pangilinan J."/>
            <person name="Larsson K.H."/>
            <person name="Matsuura K."/>
            <person name="Barry K."/>
            <person name="Labutti K."/>
            <person name="Kuo R."/>
            <person name="Ohm R.A."/>
            <person name="Bhattacharya S.S."/>
            <person name="Shirouzu T."/>
            <person name="Yoshinaga Y."/>
            <person name="Martin F.M."/>
            <person name="Grigoriev I.V."/>
            <person name="Hibbett D.S."/>
        </authorList>
    </citation>
    <scope>NUCLEOTIDE SEQUENCE [LARGE SCALE GENOMIC DNA]</scope>
    <source>
        <strain evidence="1 2">CBS 109695</strain>
    </source>
</reference>
<sequence length="308" mass="35103">KSNKLKGYEIPGVEEKLIATLFADDTTVYLSKDDKFSDLEDILQKWCKASGARFNVNKTEIIPCGSEEHRVKMITERIYNPAFPKIPESINVAREGEATRTLGGWVGNNISEVSVWSKTLDKINESLTRWNRGHPSIRGKKHIIQMIIGGMTQYLTAVQGMPKEIEKTIVKTIKDFVWDNKRSVINIETLSLPIEKGGHGILDVPARNEAIELVWAKRYLSLDDDRPVWAFVADVLIQRSIPKAGKNHVDERLTINPFLQMWKPALQGKNRVTDSLRRMLKTAVKYNVNIDAIRVAEKVKMNLPAWYH</sequence>
<dbReference type="OrthoDB" id="2205812at2759"/>
<dbReference type="EMBL" id="KV417504">
    <property type="protein sequence ID" value="KZP28251.1"/>
    <property type="molecule type" value="Genomic_DNA"/>
</dbReference>
<gene>
    <name evidence="1" type="ORF">FIBSPDRAFT_689948</name>
</gene>
<keyword evidence="2" id="KW-1185">Reference proteome</keyword>
<proteinExistence type="predicted"/>
<evidence type="ECO:0008006" key="3">
    <source>
        <dbReference type="Google" id="ProtNLM"/>
    </source>
</evidence>
<feature type="non-terminal residue" evidence="1">
    <location>
        <position position="308"/>
    </location>
</feature>